<dbReference type="HOGENOM" id="CLU_894516_0_0_1"/>
<evidence type="ECO:0000256" key="2">
    <source>
        <dbReference type="SAM" id="Phobius"/>
    </source>
</evidence>
<protein>
    <submittedName>
        <fullName evidence="3">Uncharacterized protein</fullName>
    </submittedName>
</protein>
<dbReference type="EMBL" id="AZNF01000001">
    <property type="protein sequence ID" value="KID70520.1"/>
    <property type="molecule type" value="Genomic_DNA"/>
</dbReference>
<feature type="transmembrane region" description="Helical" evidence="2">
    <location>
        <begin position="97"/>
        <end position="122"/>
    </location>
</feature>
<feature type="transmembrane region" description="Helical" evidence="2">
    <location>
        <begin position="65"/>
        <end position="85"/>
    </location>
</feature>
<comment type="caution">
    <text evidence="3">The sequence shown here is derived from an EMBL/GenBank/DDBJ whole genome shotgun (WGS) entry which is preliminary data.</text>
</comment>
<dbReference type="PANTHER" id="PTHR35394:SF6">
    <property type="entry name" value="DUF3176 DOMAIN-CONTAINING PROTEIN"/>
    <property type="match status" value="1"/>
</dbReference>
<feature type="region of interest" description="Disordered" evidence="1">
    <location>
        <begin position="19"/>
        <end position="50"/>
    </location>
</feature>
<reference evidence="3 4" key="1">
    <citation type="journal article" date="2014" name="Proc. Natl. Acad. Sci. U.S.A.">
        <title>Trajectory and genomic determinants of fungal-pathogen speciation and host adaptation.</title>
        <authorList>
            <person name="Hu X."/>
            <person name="Xiao G."/>
            <person name="Zheng P."/>
            <person name="Shang Y."/>
            <person name="Su Y."/>
            <person name="Zhang X."/>
            <person name="Liu X."/>
            <person name="Zhan S."/>
            <person name="St Leger R.J."/>
            <person name="Wang C."/>
        </authorList>
    </citation>
    <scope>NUCLEOTIDE SEQUENCE [LARGE SCALE GENOMIC DNA]</scope>
    <source>
        <strain evidence="3 4">ARSEF 549</strain>
    </source>
</reference>
<feature type="non-terminal residue" evidence="3">
    <location>
        <position position="1"/>
    </location>
</feature>
<evidence type="ECO:0000313" key="4">
    <source>
        <dbReference type="Proteomes" id="UP000031186"/>
    </source>
</evidence>
<dbReference type="InterPro" id="IPR021514">
    <property type="entry name" value="DUF3176"/>
</dbReference>
<name>A0A0B4F8W0_METAF</name>
<dbReference type="VEuPathDB" id="FungiDB:MAN_00119"/>
<proteinExistence type="predicted"/>
<gene>
    <name evidence="3" type="ORF">MAN_00119</name>
</gene>
<dbReference type="Pfam" id="PF11374">
    <property type="entry name" value="DUF3176"/>
    <property type="match status" value="1"/>
</dbReference>
<dbReference type="OrthoDB" id="4960252at2759"/>
<feature type="compositionally biased region" description="Basic and acidic residues" evidence="1">
    <location>
        <begin position="37"/>
        <end position="50"/>
    </location>
</feature>
<sequence length="311" mass="34008">MAGIYTKLDSQVDLHGFTDADREAKTESPSAEIPVEESNKPDAAARNEKSTTHTRSAWSLWKWEIISIILGGAVIAAMVAPLRIYENKALSEWRAPISINTVVAILTALFKGVLAVPISGGLGHIKWLLFSKQDRSLADMNRYDQASHGAWGSAILIFNQFRGRSVSRVASFGAALAILSQAIDSLSQASVSITTCVRTLPNLAYIPRVNHARDTTKGQIKQEGRYLSTDMQFAILAGIYLPPANSSVSTDVTCSTGNCTFPVPFTTLDMCHSCRDISNQVLELDNITWFLPGYGSTIRTTFHDEPRKAED</sequence>
<keyword evidence="2" id="KW-1133">Transmembrane helix</keyword>
<evidence type="ECO:0000256" key="1">
    <source>
        <dbReference type="SAM" id="MobiDB-lite"/>
    </source>
</evidence>
<dbReference type="AlphaFoldDB" id="A0A0B4F8W0"/>
<keyword evidence="2" id="KW-0472">Membrane</keyword>
<keyword evidence="2" id="KW-0812">Transmembrane</keyword>
<organism evidence="3 4">
    <name type="scientific">Metarhizium anisopliae (strain ARSEF 549)</name>
    <dbReference type="NCBI Taxonomy" id="3151832"/>
    <lineage>
        <taxon>Eukaryota</taxon>
        <taxon>Fungi</taxon>
        <taxon>Dikarya</taxon>
        <taxon>Ascomycota</taxon>
        <taxon>Pezizomycotina</taxon>
        <taxon>Sordariomycetes</taxon>
        <taxon>Hypocreomycetidae</taxon>
        <taxon>Hypocreales</taxon>
        <taxon>Clavicipitaceae</taxon>
        <taxon>Metarhizium</taxon>
    </lineage>
</organism>
<keyword evidence="4" id="KW-1185">Reference proteome</keyword>
<dbReference type="Proteomes" id="UP000031186">
    <property type="component" value="Unassembled WGS sequence"/>
</dbReference>
<accession>A0A0B4F8W0</accession>
<evidence type="ECO:0000313" key="3">
    <source>
        <dbReference type="EMBL" id="KID70520.1"/>
    </source>
</evidence>
<dbReference type="PANTHER" id="PTHR35394">
    <property type="entry name" value="DUF3176 DOMAIN-CONTAINING PROTEIN"/>
    <property type="match status" value="1"/>
</dbReference>